<accession>A0A183ET99</accession>
<sequence length="116" mass="13562">LQAAQLHQTANYVQGERVRFDRTGHLNEELEFRRAPAPVQFPTLLSKKELLEKLRKRSEHREEQIHDNGAEIVDIPEVNEQDYKDAVRAFRQGCVRISALRVLNEEKCTSAILEYY</sequence>
<proteinExistence type="predicted"/>
<protein>
    <submittedName>
        <fullName evidence="1">Ubiquitinyl hydrolase 1</fullName>
    </submittedName>
</protein>
<dbReference type="WBParaSite" id="GPUH_0002422001-mRNA-1">
    <property type="protein sequence ID" value="GPUH_0002422001-mRNA-1"/>
    <property type="gene ID" value="GPUH_0002422001"/>
</dbReference>
<name>A0A183ET99_9BILA</name>
<organism evidence="1">
    <name type="scientific">Gongylonema pulchrum</name>
    <dbReference type="NCBI Taxonomy" id="637853"/>
    <lineage>
        <taxon>Eukaryota</taxon>
        <taxon>Metazoa</taxon>
        <taxon>Ecdysozoa</taxon>
        <taxon>Nematoda</taxon>
        <taxon>Chromadorea</taxon>
        <taxon>Rhabditida</taxon>
        <taxon>Spirurina</taxon>
        <taxon>Spiruromorpha</taxon>
        <taxon>Spiruroidea</taxon>
        <taxon>Gongylonematidae</taxon>
        <taxon>Gongylonema</taxon>
    </lineage>
</organism>
<reference evidence="1" key="1">
    <citation type="submission" date="2016-06" db="UniProtKB">
        <authorList>
            <consortium name="WormBaseParasite"/>
        </authorList>
    </citation>
    <scope>IDENTIFICATION</scope>
</reference>
<evidence type="ECO:0000313" key="1">
    <source>
        <dbReference type="WBParaSite" id="GPUH_0002422001-mRNA-1"/>
    </source>
</evidence>
<dbReference type="AlphaFoldDB" id="A0A183ET99"/>